<comment type="caution">
    <text evidence="1">The sequence shown here is derived from an EMBL/GenBank/DDBJ whole genome shotgun (WGS) entry which is preliminary data.</text>
</comment>
<gene>
    <name evidence="1" type="ORF">E3J48_06705</name>
</gene>
<evidence type="ECO:0000313" key="2">
    <source>
        <dbReference type="Proteomes" id="UP000319130"/>
    </source>
</evidence>
<dbReference type="NCBIfam" id="NF040494">
    <property type="entry name" value="nitrored_ArsF"/>
    <property type="match status" value="1"/>
</dbReference>
<dbReference type="EMBL" id="SOIZ01000300">
    <property type="protein sequence ID" value="TET60427.1"/>
    <property type="molecule type" value="Genomic_DNA"/>
</dbReference>
<protein>
    <submittedName>
        <fullName evidence="1">Uncharacterized protein</fullName>
    </submittedName>
</protein>
<dbReference type="AlphaFoldDB" id="A0A523W078"/>
<evidence type="ECO:0000313" key="1">
    <source>
        <dbReference type="EMBL" id="TET60427.1"/>
    </source>
</evidence>
<reference evidence="1 2" key="1">
    <citation type="submission" date="2019-03" db="EMBL/GenBank/DDBJ databases">
        <title>Metabolic potential of uncultured bacteria and archaea associated with petroleum seepage in deep-sea sediments.</title>
        <authorList>
            <person name="Dong X."/>
            <person name="Hubert C."/>
        </authorList>
    </citation>
    <scope>NUCLEOTIDE SEQUENCE [LARGE SCALE GENOMIC DNA]</scope>
    <source>
        <strain evidence="1">E29_bin52</strain>
    </source>
</reference>
<dbReference type="Proteomes" id="UP000319130">
    <property type="component" value="Unassembled WGS sequence"/>
</dbReference>
<dbReference type="InterPro" id="IPR047698">
    <property type="entry name" value="ArsF-like"/>
</dbReference>
<accession>A0A523W078</accession>
<proteinExistence type="predicted"/>
<name>A0A523W078_UNCAE</name>
<sequence length="84" mass="9271">MEAYFADELASGKVNFEALNVEDKENAAIVKKYGAFTSSLFINTIKDGTDHIEEATDIWLVLGNDEAFVEALKSKIEKSLKGEV</sequence>
<organism evidence="1 2">
    <name type="scientific">Aerophobetes bacterium</name>
    <dbReference type="NCBI Taxonomy" id="2030807"/>
    <lineage>
        <taxon>Bacteria</taxon>
        <taxon>Candidatus Aerophobota</taxon>
    </lineage>
</organism>